<dbReference type="OrthoDB" id="9815923at2"/>
<dbReference type="PANTHER" id="PTHR43630">
    <property type="entry name" value="POLY-BETA-1,6-N-ACETYL-D-GLUCOSAMINE SYNTHASE"/>
    <property type="match status" value="1"/>
</dbReference>
<name>A0A2T1K8E9_9GAMM</name>
<dbReference type="Gene3D" id="3.90.550.10">
    <property type="entry name" value="Spore Coat Polysaccharide Biosynthesis Protein SpsA, Chain A"/>
    <property type="match status" value="1"/>
</dbReference>
<dbReference type="InterPro" id="IPR001173">
    <property type="entry name" value="Glyco_trans_2-like"/>
</dbReference>
<sequence>MRLPLSVYYITCNEEARLPESLARVKALADEIIVVDSGSTDRTCHLAEAAGARVVHRDWEGYASQKAYAASLCRNDWVLDLDADEVLSDELVANIQERFSQPISEQVAGFRMTWVLSPPDPEHPFRYERPKRILRLYNRQRAVIRPEKDSNDDRPKVVSGRVLDLPGNVLHKSVVSLQQAEAKFIQLSTEQARYLAAKGRKVSTARLLSEFPLKFLKYYVLRRQYRNGWFGFSYSILSANRNFMRLAKARELQLMAALRARRAAGD</sequence>
<dbReference type="Proteomes" id="UP000239866">
    <property type="component" value="Unassembled WGS sequence"/>
</dbReference>
<gene>
    <name evidence="3" type="ORF">C7H09_12605</name>
</gene>
<accession>A0A2T1K8E9</accession>
<dbReference type="AlphaFoldDB" id="A0A2T1K8E9"/>
<proteinExistence type="inferred from homology"/>
<dbReference type="PANTHER" id="PTHR43630:SF2">
    <property type="entry name" value="GLYCOSYLTRANSFERASE"/>
    <property type="match status" value="1"/>
</dbReference>
<keyword evidence="4" id="KW-1185">Reference proteome</keyword>
<reference evidence="3 4" key="1">
    <citation type="submission" date="2018-03" db="EMBL/GenBank/DDBJ databases">
        <title>Marinobacter brunus sp. nov., a marine bacterium of Gamma-proteobacteria isolated from the surface seawater of the South China Sea.</title>
        <authorList>
            <person name="Cheng H."/>
            <person name="Wu Y.-H."/>
            <person name="Xamxidin M."/>
            <person name="Xu X.-W."/>
        </authorList>
    </citation>
    <scope>NUCLEOTIDE SEQUENCE [LARGE SCALE GENOMIC DNA]</scope>
    <source>
        <strain evidence="3 4">NH169-3</strain>
    </source>
</reference>
<dbReference type="CDD" id="cd02511">
    <property type="entry name" value="Beta4Glucosyltransferase"/>
    <property type="match status" value="1"/>
</dbReference>
<protein>
    <submittedName>
        <fullName evidence="3">Glycosyltransferase family 2 protein</fullName>
    </submittedName>
</protein>
<comment type="similarity">
    <text evidence="1">Belongs to the glycosyltransferase 2 family. WaaE/KdtX subfamily.</text>
</comment>
<dbReference type="GO" id="GO:0016740">
    <property type="term" value="F:transferase activity"/>
    <property type="evidence" value="ECO:0007669"/>
    <property type="project" value="UniProtKB-KW"/>
</dbReference>
<dbReference type="RefSeq" id="WP_106763192.1">
    <property type="nucleotide sequence ID" value="NZ_PXNP01000096.1"/>
</dbReference>
<organism evidence="3 4">
    <name type="scientific">Marinobacter fuscus</name>
    <dbReference type="NCBI Taxonomy" id="2109942"/>
    <lineage>
        <taxon>Bacteria</taxon>
        <taxon>Pseudomonadati</taxon>
        <taxon>Pseudomonadota</taxon>
        <taxon>Gammaproteobacteria</taxon>
        <taxon>Pseudomonadales</taxon>
        <taxon>Marinobacteraceae</taxon>
        <taxon>Marinobacter</taxon>
    </lineage>
</organism>
<evidence type="ECO:0000256" key="1">
    <source>
        <dbReference type="ARBA" id="ARBA00038494"/>
    </source>
</evidence>
<evidence type="ECO:0000313" key="4">
    <source>
        <dbReference type="Proteomes" id="UP000239866"/>
    </source>
</evidence>
<dbReference type="SUPFAM" id="SSF53448">
    <property type="entry name" value="Nucleotide-diphospho-sugar transferases"/>
    <property type="match status" value="1"/>
</dbReference>
<dbReference type="InterPro" id="IPR029044">
    <property type="entry name" value="Nucleotide-diphossugar_trans"/>
</dbReference>
<dbReference type="Pfam" id="PF00535">
    <property type="entry name" value="Glycos_transf_2"/>
    <property type="match status" value="1"/>
</dbReference>
<dbReference type="EMBL" id="PXNP01000096">
    <property type="protein sequence ID" value="PSF05802.1"/>
    <property type="molecule type" value="Genomic_DNA"/>
</dbReference>
<evidence type="ECO:0000313" key="3">
    <source>
        <dbReference type="EMBL" id="PSF05802.1"/>
    </source>
</evidence>
<evidence type="ECO:0000259" key="2">
    <source>
        <dbReference type="Pfam" id="PF00535"/>
    </source>
</evidence>
<keyword evidence="3" id="KW-0808">Transferase</keyword>
<feature type="domain" description="Glycosyltransferase 2-like" evidence="2">
    <location>
        <begin position="6"/>
        <end position="126"/>
    </location>
</feature>
<comment type="caution">
    <text evidence="3">The sequence shown here is derived from an EMBL/GenBank/DDBJ whole genome shotgun (WGS) entry which is preliminary data.</text>
</comment>